<evidence type="ECO:0000313" key="3">
    <source>
        <dbReference type="Proteomes" id="UP000525923"/>
    </source>
</evidence>
<keyword evidence="1" id="KW-1133">Transmembrane helix</keyword>
<accession>A0A7W8CTE0</accession>
<reference evidence="2 3" key="1">
    <citation type="submission" date="2020-08" db="EMBL/GenBank/DDBJ databases">
        <title>Genomic Encyclopedia of Type Strains, Phase IV (KMG-IV): sequencing the most valuable type-strain genomes for metagenomic binning, comparative biology and taxonomic classification.</title>
        <authorList>
            <person name="Goeker M."/>
        </authorList>
    </citation>
    <scope>NUCLEOTIDE SEQUENCE [LARGE SCALE GENOMIC DNA]</scope>
    <source>
        <strain evidence="2 3">DSM 15895</strain>
    </source>
</reference>
<dbReference type="Proteomes" id="UP000525923">
    <property type="component" value="Unassembled WGS sequence"/>
</dbReference>
<evidence type="ECO:0000313" key="2">
    <source>
        <dbReference type="EMBL" id="MBB5179852.1"/>
    </source>
</evidence>
<dbReference type="RefSeq" id="WP_175580292.1">
    <property type="nucleotide sequence ID" value="NZ_CP181055.1"/>
</dbReference>
<gene>
    <name evidence="2" type="ORF">HNQ44_001276</name>
</gene>
<name>A0A7W8CTE0_9BACL</name>
<comment type="caution">
    <text evidence="2">The sequence shown here is derived from an EMBL/GenBank/DDBJ whole genome shotgun (WGS) entry which is preliminary data.</text>
</comment>
<proteinExistence type="predicted"/>
<organism evidence="2 3">
    <name type="scientific">Planococcus koreensis</name>
    <dbReference type="NCBI Taxonomy" id="112331"/>
    <lineage>
        <taxon>Bacteria</taxon>
        <taxon>Bacillati</taxon>
        <taxon>Bacillota</taxon>
        <taxon>Bacilli</taxon>
        <taxon>Bacillales</taxon>
        <taxon>Caryophanaceae</taxon>
        <taxon>Planococcus</taxon>
    </lineage>
</organism>
<protein>
    <submittedName>
        <fullName evidence="2">Uncharacterized protein</fullName>
    </submittedName>
</protein>
<evidence type="ECO:0000256" key="1">
    <source>
        <dbReference type="SAM" id="Phobius"/>
    </source>
</evidence>
<keyword evidence="1" id="KW-0472">Membrane</keyword>
<dbReference type="EMBL" id="JACHHE010000003">
    <property type="protein sequence ID" value="MBB5179852.1"/>
    <property type="molecule type" value="Genomic_DNA"/>
</dbReference>
<keyword evidence="3" id="KW-1185">Reference proteome</keyword>
<keyword evidence="1" id="KW-0812">Transmembrane</keyword>
<feature type="transmembrane region" description="Helical" evidence="1">
    <location>
        <begin position="24"/>
        <end position="43"/>
    </location>
</feature>
<dbReference type="AlphaFoldDB" id="A0A7W8CTE0"/>
<sequence length="45" mass="5217">MPTIARDFKDALISKMKCLSTSSLYLLKYMAIVLVPLYIIYLFTK</sequence>